<evidence type="ECO:0000256" key="6">
    <source>
        <dbReference type="HAMAP-Rule" id="MF_00479"/>
    </source>
</evidence>
<dbReference type="PIRSF" id="PIRSF006091">
    <property type="entry name" value="E_trnsport_RnfG"/>
    <property type="match status" value="1"/>
</dbReference>
<keyword evidence="2 6" id="KW-0597">Phosphoprotein</keyword>
<comment type="caution">
    <text evidence="8">The sequence shown here is derived from an EMBL/GenBank/DDBJ whole genome shotgun (WGS) entry which is preliminary data.</text>
</comment>
<name>A0A9D2SCY4_9FIRM</name>
<keyword evidence="6" id="KW-0472">Membrane</keyword>
<evidence type="ECO:0000259" key="7">
    <source>
        <dbReference type="SMART" id="SM00900"/>
    </source>
</evidence>
<organism evidence="8 9">
    <name type="scientific">Candidatus Eisenbergiella merdigallinarum</name>
    <dbReference type="NCBI Taxonomy" id="2838552"/>
    <lineage>
        <taxon>Bacteria</taxon>
        <taxon>Bacillati</taxon>
        <taxon>Bacillota</taxon>
        <taxon>Clostridia</taxon>
        <taxon>Lachnospirales</taxon>
        <taxon>Lachnospiraceae</taxon>
        <taxon>Eisenbergiella</taxon>
    </lineage>
</organism>
<keyword evidence="1 6" id="KW-0813">Transport</keyword>
<dbReference type="AlphaFoldDB" id="A0A9D2SCY4"/>
<evidence type="ECO:0000256" key="3">
    <source>
        <dbReference type="ARBA" id="ARBA00022630"/>
    </source>
</evidence>
<dbReference type="Pfam" id="PF04205">
    <property type="entry name" value="FMN_bind"/>
    <property type="match status" value="1"/>
</dbReference>
<keyword evidence="3 6" id="KW-0285">Flavoprotein</keyword>
<dbReference type="InterPro" id="IPR010209">
    <property type="entry name" value="Ion_transpt_RnfG/RsxG"/>
</dbReference>
<dbReference type="GO" id="GO:0005886">
    <property type="term" value="C:plasma membrane"/>
    <property type="evidence" value="ECO:0007669"/>
    <property type="project" value="UniProtKB-SubCell"/>
</dbReference>
<dbReference type="Proteomes" id="UP000886883">
    <property type="component" value="Unassembled WGS sequence"/>
</dbReference>
<comment type="subcellular location">
    <subcellularLocation>
        <location evidence="6">Cell membrane</location>
        <topology evidence="6">Single-pass membrane protein</topology>
    </subcellularLocation>
</comment>
<comment type="function">
    <text evidence="6">Part of a membrane-bound complex that couples electron transfer with translocation of ions across the membrane.</text>
</comment>
<feature type="modified residue" description="FMN phosphoryl threonine" evidence="6">
    <location>
        <position position="176"/>
    </location>
</feature>
<dbReference type="GO" id="GO:0010181">
    <property type="term" value="F:FMN binding"/>
    <property type="evidence" value="ECO:0007669"/>
    <property type="project" value="InterPro"/>
</dbReference>
<evidence type="ECO:0000256" key="1">
    <source>
        <dbReference type="ARBA" id="ARBA00022448"/>
    </source>
</evidence>
<keyword evidence="6" id="KW-1278">Translocase</keyword>
<evidence type="ECO:0000256" key="2">
    <source>
        <dbReference type="ARBA" id="ARBA00022553"/>
    </source>
</evidence>
<protein>
    <recommendedName>
        <fullName evidence="6">Ion-translocating oxidoreductase complex subunit G</fullName>
        <ecNumber evidence="6">7.-.-.-</ecNumber>
    </recommendedName>
    <alternativeName>
        <fullName evidence="6">Rnf electron transport complex subunit G</fullName>
    </alternativeName>
</protein>
<keyword evidence="6" id="KW-0812">Transmembrane</keyword>
<dbReference type="EMBL" id="DWXE01000010">
    <property type="protein sequence ID" value="HJB90443.1"/>
    <property type="molecule type" value="Genomic_DNA"/>
</dbReference>
<gene>
    <name evidence="6" type="primary">rnfG</name>
    <name evidence="8" type="ORF">H9763_03125</name>
</gene>
<dbReference type="PANTHER" id="PTHR36118">
    <property type="entry name" value="ION-TRANSLOCATING OXIDOREDUCTASE COMPLEX SUBUNIT G"/>
    <property type="match status" value="1"/>
</dbReference>
<dbReference type="SMART" id="SM00900">
    <property type="entry name" value="FMN_bind"/>
    <property type="match status" value="1"/>
</dbReference>
<reference evidence="8" key="2">
    <citation type="submission" date="2021-04" db="EMBL/GenBank/DDBJ databases">
        <authorList>
            <person name="Gilroy R."/>
        </authorList>
    </citation>
    <scope>NUCLEOTIDE SEQUENCE</scope>
    <source>
        <strain evidence="8">USAMLcec3-2134</strain>
    </source>
</reference>
<accession>A0A9D2SCY4</accession>
<dbReference type="GO" id="GO:0022900">
    <property type="term" value="P:electron transport chain"/>
    <property type="evidence" value="ECO:0007669"/>
    <property type="project" value="UniProtKB-UniRule"/>
</dbReference>
<comment type="cofactor">
    <cofactor evidence="6">
        <name>FMN</name>
        <dbReference type="ChEBI" id="CHEBI:58210"/>
    </cofactor>
</comment>
<keyword evidence="6" id="KW-1133">Transmembrane helix</keyword>
<proteinExistence type="inferred from homology"/>
<evidence type="ECO:0000256" key="4">
    <source>
        <dbReference type="ARBA" id="ARBA00022643"/>
    </source>
</evidence>
<dbReference type="EC" id="7.-.-.-" evidence="6"/>
<comment type="similarity">
    <text evidence="6">Belongs to the RnfG family.</text>
</comment>
<evidence type="ECO:0000256" key="5">
    <source>
        <dbReference type="ARBA" id="ARBA00022982"/>
    </source>
</evidence>
<dbReference type="PANTHER" id="PTHR36118:SF1">
    <property type="entry name" value="ION-TRANSLOCATING OXIDOREDUCTASE COMPLEX SUBUNIT G"/>
    <property type="match status" value="1"/>
</dbReference>
<evidence type="ECO:0000313" key="8">
    <source>
        <dbReference type="EMBL" id="HJB90443.1"/>
    </source>
</evidence>
<dbReference type="InterPro" id="IPR007329">
    <property type="entry name" value="FMN-bd"/>
</dbReference>
<keyword evidence="6" id="KW-1003">Cell membrane</keyword>
<dbReference type="HAMAP" id="MF_00479">
    <property type="entry name" value="RsxG_RnfG"/>
    <property type="match status" value="1"/>
</dbReference>
<feature type="domain" description="FMN-binding" evidence="7">
    <location>
        <begin position="105"/>
        <end position="193"/>
    </location>
</feature>
<dbReference type="NCBIfam" id="TIGR01947">
    <property type="entry name" value="rnfG"/>
    <property type="match status" value="1"/>
</dbReference>
<keyword evidence="5 6" id="KW-0249">Electron transport</keyword>
<evidence type="ECO:0000313" key="9">
    <source>
        <dbReference type="Proteomes" id="UP000886883"/>
    </source>
</evidence>
<comment type="subunit">
    <text evidence="6">The complex is composed of six subunits: RnfA, RnfB, RnfC, RnfD, RnfE and RnfG.</text>
</comment>
<keyword evidence="4 6" id="KW-0288">FMN</keyword>
<reference evidence="8" key="1">
    <citation type="journal article" date="2021" name="PeerJ">
        <title>Extensive microbial diversity within the chicken gut microbiome revealed by metagenomics and culture.</title>
        <authorList>
            <person name="Gilroy R."/>
            <person name="Ravi A."/>
            <person name="Getino M."/>
            <person name="Pursley I."/>
            <person name="Horton D.L."/>
            <person name="Alikhan N.F."/>
            <person name="Baker D."/>
            <person name="Gharbi K."/>
            <person name="Hall N."/>
            <person name="Watson M."/>
            <person name="Adriaenssens E.M."/>
            <person name="Foster-Nyarko E."/>
            <person name="Jarju S."/>
            <person name="Secka A."/>
            <person name="Antonio M."/>
            <person name="Oren A."/>
            <person name="Chaudhuri R.R."/>
            <person name="La Ragione R."/>
            <person name="Hildebrand F."/>
            <person name="Pallen M.J."/>
        </authorList>
    </citation>
    <scope>NUCLEOTIDE SEQUENCE</scope>
    <source>
        <strain evidence="8">USAMLcec3-2134</strain>
    </source>
</reference>
<dbReference type="GO" id="GO:0009055">
    <property type="term" value="F:electron transfer activity"/>
    <property type="evidence" value="ECO:0007669"/>
    <property type="project" value="InterPro"/>
</dbReference>
<sequence length="210" mass="21828">MKSMMKDTAILFAITLIAGLILGAVYQITKDPIARQEELAMQEASRQVFSAAASFEAAAGFDGERAQDILKEGGYSGQTIDGCQTALDGSGAVLGYVITVTTHEGYGGDIQFLMGVSSDGSLNGISLLSISETPGLGMQAEEVLVPQFQNASGYPFESTKTGAEQDNQIDAISGATITTDAVIGGVNAGLYYFQSELDGRTETAGGEQDA</sequence>